<dbReference type="Pfam" id="PF08220">
    <property type="entry name" value="HTH_DeoR"/>
    <property type="match status" value="1"/>
</dbReference>
<dbReference type="PROSITE" id="PS51000">
    <property type="entry name" value="HTH_DEOR_2"/>
    <property type="match status" value="1"/>
</dbReference>
<evidence type="ECO:0000256" key="2">
    <source>
        <dbReference type="ARBA" id="ARBA00023125"/>
    </source>
</evidence>
<evidence type="ECO:0000259" key="5">
    <source>
        <dbReference type="PROSITE" id="PS51000"/>
    </source>
</evidence>
<keyword evidence="7" id="KW-1185">Reference proteome</keyword>
<dbReference type="SMART" id="SM01134">
    <property type="entry name" value="DeoRC"/>
    <property type="match status" value="1"/>
</dbReference>
<dbReference type="STRING" id="1123303.GCA_000372425_00611"/>
<sequence>MFLILKSERKQIIVDRLSQDNFVTLDALVDMLGTSESTVRRDLDELENEKKLKRVHGGAERAHSLQEELSNLQKSIKNVQEKAAIAQKAGSLIEEADVIFIDAGTTTELLLQYLQQKELTVVTNSIHHASKLVENDVKTLVIGGFVKNVTDASIGRFAIEQIHQLNFDKAFIGMNGVDESYFTTPDIEEAAVKKAIMDNADQVFVLADASKLDQTSFVKVDRLEKGGLITNRSNSPLVEQIKKKTKVIEV</sequence>
<dbReference type="InterPro" id="IPR018356">
    <property type="entry name" value="Tscrpt_reg_HTH_DeoR_CS"/>
</dbReference>
<dbReference type="Gene3D" id="3.40.50.1360">
    <property type="match status" value="1"/>
</dbReference>
<dbReference type="Gene3D" id="1.10.10.10">
    <property type="entry name" value="Winged helix-like DNA-binding domain superfamily/Winged helix DNA-binding domain"/>
    <property type="match status" value="1"/>
</dbReference>
<dbReference type="InterPro" id="IPR050313">
    <property type="entry name" value="Carb_Metab_HTH_regulators"/>
</dbReference>
<evidence type="ECO:0000256" key="3">
    <source>
        <dbReference type="ARBA" id="ARBA00023163"/>
    </source>
</evidence>
<dbReference type="InterPro" id="IPR036390">
    <property type="entry name" value="WH_DNA-bd_sf"/>
</dbReference>
<evidence type="ECO:0000313" key="7">
    <source>
        <dbReference type="Proteomes" id="UP000249495"/>
    </source>
</evidence>
<dbReference type="InterPro" id="IPR001034">
    <property type="entry name" value="DeoR_HTH"/>
</dbReference>
<dbReference type="InterPro" id="IPR036388">
    <property type="entry name" value="WH-like_DNA-bd_sf"/>
</dbReference>
<accession>A0A2X3W862</accession>
<dbReference type="InterPro" id="IPR037171">
    <property type="entry name" value="NagB/RpiA_transferase-like"/>
</dbReference>
<gene>
    <name evidence="6" type="primary">lacR_2</name>
    <name evidence="6" type="ORF">NCTC12278_01086</name>
</gene>
<proteinExistence type="predicted"/>
<dbReference type="AlphaFoldDB" id="A0A2X3W862"/>
<dbReference type="SUPFAM" id="SSF46785">
    <property type="entry name" value="Winged helix' DNA-binding domain"/>
    <property type="match status" value="1"/>
</dbReference>
<keyword evidence="3" id="KW-0804">Transcription</keyword>
<dbReference type="SUPFAM" id="SSF100950">
    <property type="entry name" value="NagB/RpiA/CoA transferase-like"/>
    <property type="match status" value="1"/>
</dbReference>
<dbReference type="GO" id="GO:0003700">
    <property type="term" value="F:DNA-binding transcription factor activity"/>
    <property type="evidence" value="ECO:0007669"/>
    <property type="project" value="InterPro"/>
</dbReference>
<evidence type="ECO:0000256" key="1">
    <source>
        <dbReference type="ARBA" id="ARBA00023015"/>
    </source>
</evidence>
<dbReference type="PANTHER" id="PTHR30363:SF56">
    <property type="entry name" value="TRANSCRIPTIONAL REGULATOR, DEOR FAMILY"/>
    <property type="match status" value="1"/>
</dbReference>
<dbReference type="SMART" id="SM00420">
    <property type="entry name" value="HTH_DEOR"/>
    <property type="match status" value="1"/>
</dbReference>
<organism evidence="6 7">
    <name type="scientific">Streptococcus ferus</name>
    <dbReference type="NCBI Taxonomy" id="1345"/>
    <lineage>
        <taxon>Bacteria</taxon>
        <taxon>Bacillati</taxon>
        <taxon>Bacillota</taxon>
        <taxon>Bacilli</taxon>
        <taxon>Lactobacillales</taxon>
        <taxon>Streptococcaceae</taxon>
        <taxon>Streptococcus</taxon>
    </lineage>
</organism>
<dbReference type="KEGG" id="sfer:NCTC12278_01086"/>
<dbReference type="InterPro" id="IPR014036">
    <property type="entry name" value="DeoR-like_C"/>
</dbReference>
<dbReference type="PANTHER" id="PTHR30363">
    <property type="entry name" value="HTH-TYPE TRANSCRIPTIONAL REGULATOR SRLR-RELATED"/>
    <property type="match status" value="1"/>
</dbReference>
<dbReference type="PROSITE" id="PS00894">
    <property type="entry name" value="HTH_DEOR_1"/>
    <property type="match status" value="1"/>
</dbReference>
<protein>
    <submittedName>
        <fullName evidence="6">Sugar metabolism transcriptional regulator</fullName>
    </submittedName>
</protein>
<name>A0A2X3W862_9STRE</name>
<dbReference type="EMBL" id="LS483343">
    <property type="protein sequence ID" value="SQF40516.1"/>
    <property type="molecule type" value="Genomic_DNA"/>
</dbReference>
<evidence type="ECO:0000256" key="4">
    <source>
        <dbReference type="SAM" id="Coils"/>
    </source>
</evidence>
<keyword evidence="1" id="KW-0805">Transcription regulation</keyword>
<reference evidence="6 7" key="1">
    <citation type="submission" date="2018-06" db="EMBL/GenBank/DDBJ databases">
        <authorList>
            <consortium name="Pathogen Informatics"/>
            <person name="Doyle S."/>
        </authorList>
    </citation>
    <scope>NUCLEOTIDE SEQUENCE [LARGE SCALE GENOMIC DNA]</scope>
    <source>
        <strain evidence="6 7">NCTC12278</strain>
    </source>
</reference>
<dbReference type="OrthoDB" id="9797223at2"/>
<dbReference type="Proteomes" id="UP000249495">
    <property type="component" value="Chromosome 1"/>
</dbReference>
<keyword evidence="2" id="KW-0238">DNA-binding</keyword>
<dbReference type="PRINTS" id="PR00037">
    <property type="entry name" value="HTHLACR"/>
</dbReference>
<dbReference type="GO" id="GO:0003677">
    <property type="term" value="F:DNA binding"/>
    <property type="evidence" value="ECO:0007669"/>
    <property type="project" value="UniProtKB-KW"/>
</dbReference>
<feature type="coiled-coil region" evidence="4">
    <location>
        <begin position="62"/>
        <end position="89"/>
    </location>
</feature>
<feature type="domain" description="HTH deoR-type" evidence="5">
    <location>
        <begin position="6"/>
        <end position="61"/>
    </location>
</feature>
<evidence type="ECO:0000313" key="6">
    <source>
        <dbReference type="EMBL" id="SQF40516.1"/>
    </source>
</evidence>
<dbReference type="Pfam" id="PF00455">
    <property type="entry name" value="DeoRC"/>
    <property type="match status" value="1"/>
</dbReference>
<keyword evidence="4" id="KW-0175">Coiled coil</keyword>